<dbReference type="PANTHER" id="PTHR43653:SF1">
    <property type="entry name" value="CYTOCHROME C-TYPE BIOGENESIS PROTEIN CCMF"/>
    <property type="match status" value="1"/>
</dbReference>
<gene>
    <name evidence="13" type="ORF">A8950_1427</name>
</gene>
<evidence type="ECO:0000256" key="4">
    <source>
        <dbReference type="ARBA" id="ARBA00022519"/>
    </source>
</evidence>
<dbReference type="AlphaFoldDB" id="A0A4R6WVN2"/>
<feature type="domain" description="Cytochrome c assembly protein" evidence="11">
    <location>
        <begin position="89"/>
        <end position="295"/>
    </location>
</feature>
<feature type="domain" description="Cytochrome c-type biogenesis protein CcmF C-terminal" evidence="12">
    <location>
        <begin position="315"/>
        <end position="640"/>
    </location>
</feature>
<dbReference type="PRINTS" id="PR01410">
    <property type="entry name" value="CCBIOGENESIS"/>
</dbReference>
<dbReference type="PANTHER" id="PTHR43653">
    <property type="entry name" value="CYTOCHROME C ASSEMBLY PROTEIN-RELATED"/>
    <property type="match status" value="1"/>
</dbReference>
<dbReference type="InterPro" id="IPR003568">
    <property type="entry name" value="Cyt_c_biogenesis_CcmF"/>
</dbReference>
<feature type="transmembrane region" description="Helical" evidence="10">
    <location>
        <begin position="273"/>
        <end position="292"/>
    </location>
</feature>
<evidence type="ECO:0000256" key="2">
    <source>
        <dbReference type="ARBA" id="ARBA00009186"/>
    </source>
</evidence>
<dbReference type="EMBL" id="SNYW01000007">
    <property type="protein sequence ID" value="TDQ83142.1"/>
    <property type="molecule type" value="Genomic_DNA"/>
</dbReference>
<feature type="transmembrane region" description="Helical" evidence="10">
    <location>
        <begin position="425"/>
        <end position="442"/>
    </location>
</feature>
<keyword evidence="14" id="KW-1185">Reference proteome</keyword>
<feature type="transmembrane region" description="Helical" evidence="10">
    <location>
        <begin position="394"/>
        <end position="413"/>
    </location>
</feature>
<keyword evidence="4" id="KW-0997">Cell inner membrane</keyword>
<dbReference type="GO" id="GO:0005886">
    <property type="term" value="C:plasma membrane"/>
    <property type="evidence" value="ECO:0007669"/>
    <property type="project" value="UniProtKB-SubCell"/>
</dbReference>
<comment type="subcellular location">
    <subcellularLocation>
        <location evidence="1">Cell inner membrane</location>
        <topology evidence="1">Multi-pass membrane protein</topology>
    </subcellularLocation>
</comment>
<dbReference type="Pfam" id="PF16327">
    <property type="entry name" value="CcmF_C"/>
    <property type="match status" value="1"/>
</dbReference>
<organism evidence="13 14">
    <name type="scientific">Dongia mobilis</name>
    <dbReference type="NCBI Taxonomy" id="578943"/>
    <lineage>
        <taxon>Bacteria</taxon>
        <taxon>Pseudomonadati</taxon>
        <taxon>Pseudomonadota</taxon>
        <taxon>Alphaproteobacteria</taxon>
        <taxon>Rhodospirillales</taxon>
        <taxon>Dongiaceae</taxon>
        <taxon>Dongia</taxon>
    </lineage>
</organism>
<evidence type="ECO:0000259" key="12">
    <source>
        <dbReference type="Pfam" id="PF16327"/>
    </source>
</evidence>
<dbReference type="OrthoDB" id="9761451at2"/>
<dbReference type="GO" id="GO:0017004">
    <property type="term" value="P:cytochrome complex assembly"/>
    <property type="evidence" value="ECO:0007669"/>
    <property type="project" value="UniProtKB-KW"/>
</dbReference>
<evidence type="ECO:0000313" key="13">
    <source>
        <dbReference type="EMBL" id="TDQ83142.1"/>
    </source>
</evidence>
<evidence type="ECO:0000256" key="6">
    <source>
        <dbReference type="ARBA" id="ARBA00022748"/>
    </source>
</evidence>
<feature type="transmembrane region" description="Helical" evidence="10">
    <location>
        <begin position="352"/>
        <end position="374"/>
    </location>
</feature>
<feature type="transmembrane region" description="Helical" evidence="10">
    <location>
        <begin position="618"/>
        <end position="637"/>
    </location>
</feature>
<dbReference type="NCBIfam" id="TIGR00353">
    <property type="entry name" value="nrfE"/>
    <property type="match status" value="1"/>
</dbReference>
<keyword evidence="5 10" id="KW-0812">Transmembrane</keyword>
<protein>
    <submittedName>
        <fullName evidence="13">Cytochrome c-type biogenesis protein CcmF</fullName>
    </submittedName>
</protein>
<evidence type="ECO:0000256" key="10">
    <source>
        <dbReference type="SAM" id="Phobius"/>
    </source>
</evidence>
<dbReference type="GO" id="GO:0020037">
    <property type="term" value="F:heme binding"/>
    <property type="evidence" value="ECO:0007669"/>
    <property type="project" value="InterPro"/>
</dbReference>
<dbReference type="InterPro" id="IPR003567">
    <property type="entry name" value="Cyt_c_biogenesis"/>
</dbReference>
<evidence type="ECO:0000256" key="7">
    <source>
        <dbReference type="ARBA" id="ARBA00022989"/>
    </source>
</evidence>
<feature type="transmembrane region" description="Helical" evidence="10">
    <location>
        <begin position="249"/>
        <end position="266"/>
    </location>
</feature>
<dbReference type="Pfam" id="PF01578">
    <property type="entry name" value="Cytochrom_C_asm"/>
    <property type="match status" value="1"/>
</dbReference>
<feature type="transmembrane region" description="Helical" evidence="10">
    <location>
        <begin position="126"/>
        <end position="144"/>
    </location>
</feature>
<evidence type="ECO:0000256" key="9">
    <source>
        <dbReference type="ARBA" id="ARBA00037230"/>
    </source>
</evidence>
<feature type="transmembrane region" description="Helical" evidence="10">
    <location>
        <begin position="47"/>
        <end position="73"/>
    </location>
</feature>
<name>A0A4R6WVN2_9PROT</name>
<keyword evidence="8 10" id="KW-0472">Membrane</keyword>
<sequence>MIIEIGHFALVLALVLALAQAILPLVGAQRGIRSWMLLAKPAAIGQFAFLLVAFLALVHAFVVSDFSVVIVYLNSHSSMPLLYKISGTWGNHEGSLLLWVTILAFFGALVAVFGENLPPRLKARTLSVQAMISIAFILFTLFTSNPFARISPAPFEGEELNPLLQDPGLAFHPPMLYIGYVGFSIAFSFAVAALIEGKVDAAWARWVRPWTLLSWTSLTGGIALGAHWAYYELGWGGWWFWDPVENASFMPWLMGTALLHSAIVVEKRDALKAWTLLLAILTFGCSLLGTFLVRSGVITSVHAFAQDPERGVFILAILGVALGGALTLFAWRAPVLKPGGMFAPVSREAALMLNNLFITTLTFVVLLGTLLPLIFDVLGLQDISVGPPYYKWTFIPISLPLILLAAVGPLLGWKRGDLSGALQRLWGAGILGVAGIVVAAWIDFGSEVMAALGIGVGLWLLAGTFVEWAERVRLFRTEFTESWRRMRHLPRAAYGMTLAHAGLAIAIIGMTASAAWKEEVVRQMRPGETIEIGGFTYRLEEVRGVRGPNYIAEQADFTVLKDGEFYTRLYPERRQYMVQPMPTTEAAIESHFFGDLYAVIGESDGAGAWTVRIYEEPLVPWIWTGAIVMVLGGFVSMSDRRYRVGAPSRQPAAQPAKA</sequence>
<dbReference type="InterPro" id="IPR002541">
    <property type="entry name" value="Cyt_c_assembly"/>
</dbReference>
<feature type="transmembrane region" description="Helical" evidence="10">
    <location>
        <begin position="312"/>
        <end position="331"/>
    </location>
</feature>
<evidence type="ECO:0000259" key="11">
    <source>
        <dbReference type="Pfam" id="PF01578"/>
    </source>
</evidence>
<comment type="function">
    <text evidence="9">Required for the biogenesis of c-type cytochromes. Possible subunit of a heme lyase.</text>
</comment>
<proteinExistence type="inferred from homology"/>
<dbReference type="GO" id="GO:0015232">
    <property type="term" value="F:heme transmembrane transporter activity"/>
    <property type="evidence" value="ECO:0007669"/>
    <property type="project" value="InterPro"/>
</dbReference>
<dbReference type="InterPro" id="IPR032523">
    <property type="entry name" value="CcmF_C"/>
</dbReference>
<reference evidence="13 14" key="1">
    <citation type="submission" date="2019-03" db="EMBL/GenBank/DDBJ databases">
        <title>Genomic Encyclopedia of Type Strains, Phase III (KMG-III): the genomes of soil and plant-associated and newly described type strains.</title>
        <authorList>
            <person name="Whitman W."/>
        </authorList>
    </citation>
    <scope>NUCLEOTIDE SEQUENCE [LARGE SCALE GENOMIC DNA]</scope>
    <source>
        <strain evidence="13 14">CGMCC 1.7660</strain>
    </source>
</reference>
<evidence type="ECO:0000313" key="14">
    <source>
        <dbReference type="Proteomes" id="UP000295783"/>
    </source>
</evidence>
<feature type="transmembrane region" description="Helical" evidence="10">
    <location>
        <begin position="96"/>
        <end position="114"/>
    </location>
</feature>
<keyword evidence="3" id="KW-1003">Cell membrane</keyword>
<comment type="similarity">
    <text evidence="2">Belongs to the CcmF/CycK/Ccl1/NrfE/CcsA family.</text>
</comment>
<evidence type="ECO:0000256" key="3">
    <source>
        <dbReference type="ARBA" id="ARBA00022475"/>
    </source>
</evidence>
<dbReference type="RefSeq" id="WP_133612925.1">
    <property type="nucleotide sequence ID" value="NZ_SNYW01000007.1"/>
</dbReference>
<keyword evidence="6" id="KW-0201">Cytochrome c-type biogenesis</keyword>
<dbReference type="NCBIfam" id="NF007691">
    <property type="entry name" value="PRK10369.1"/>
    <property type="match status" value="1"/>
</dbReference>
<accession>A0A4R6WVN2</accession>
<feature type="transmembrane region" description="Helical" evidence="10">
    <location>
        <begin position="207"/>
        <end position="229"/>
    </location>
</feature>
<keyword evidence="7 10" id="KW-1133">Transmembrane helix</keyword>
<evidence type="ECO:0000256" key="8">
    <source>
        <dbReference type="ARBA" id="ARBA00023136"/>
    </source>
</evidence>
<feature type="transmembrane region" description="Helical" evidence="10">
    <location>
        <begin position="175"/>
        <end position="195"/>
    </location>
</feature>
<feature type="transmembrane region" description="Helical" evidence="10">
    <location>
        <begin position="6"/>
        <end position="26"/>
    </location>
</feature>
<dbReference type="Proteomes" id="UP000295783">
    <property type="component" value="Unassembled WGS sequence"/>
</dbReference>
<dbReference type="PRINTS" id="PR01411">
    <property type="entry name" value="CCMFBIOGNSIS"/>
</dbReference>
<comment type="caution">
    <text evidence="13">The sequence shown here is derived from an EMBL/GenBank/DDBJ whole genome shotgun (WGS) entry which is preliminary data.</text>
</comment>
<feature type="transmembrane region" description="Helical" evidence="10">
    <location>
        <begin position="492"/>
        <end position="516"/>
    </location>
</feature>
<feature type="transmembrane region" description="Helical" evidence="10">
    <location>
        <begin position="448"/>
        <end position="466"/>
    </location>
</feature>
<evidence type="ECO:0000256" key="5">
    <source>
        <dbReference type="ARBA" id="ARBA00022692"/>
    </source>
</evidence>
<evidence type="ECO:0000256" key="1">
    <source>
        <dbReference type="ARBA" id="ARBA00004429"/>
    </source>
</evidence>